<comment type="caution">
    <text evidence="7">The sequence shown here is derived from an EMBL/GenBank/DDBJ whole genome shotgun (WGS) entry which is preliminary data.</text>
</comment>
<evidence type="ECO:0000256" key="3">
    <source>
        <dbReference type="ARBA" id="ARBA00022989"/>
    </source>
</evidence>
<accession>A0A7X4RTF1</accession>
<feature type="transmembrane region" description="Helical" evidence="5">
    <location>
        <begin position="12"/>
        <end position="35"/>
    </location>
</feature>
<dbReference type="Proteomes" id="UP000462621">
    <property type="component" value="Unassembled WGS sequence"/>
</dbReference>
<evidence type="ECO:0000256" key="4">
    <source>
        <dbReference type="ARBA" id="ARBA00023136"/>
    </source>
</evidence>
<name>A0A7X4RTF1_9VIBR</name>
<evidence type="ECO:0000259" key="6">
    <source>
        <dbReference type="Pfam" id="PF06271"/>
    </source>
</evidence>
<comment type="subcellular location">
    <subcellularLocation>
        <location evidence="1">Membrane</location>
        <topology evidence="1">Multi-pass membrane protein</topology>
    </subcellularLocation>
</comment>
<evidence type="ECO:0000256" key="2">
    <source>
        <dbReference type="ARBA" id="ARBA00022692"/>
    </source>
</evidence>
<sequence>MSVKEKFKRTGAFVIDFSIVKMFAQVLIGGVYYAIMGVSLRHPQASGLLSSYGEAALPILLAICVFILIIFIGMYLGYHWVCYRYLGNSLARFFMRVNVVSRADGKPVDKKTYFEREFYKIALCVCTIGIYALYSAAQLYAFERSPYHDNRYSTRVDVD</sequence>
<feature type="transmembrane region" description="Helical" evidence="5">
    <location>
        <begin position="118"/>
        <end position="142"/>
    </location>
</feature>
<dbReference type="InterPro" id="IPR010432">
    <property type="entry name" value="RDD"/>
</dbReference>
<dbReference type="GO" id="GO:0016020">
    <property type="term" value="C:membrane"/>
    <property type="evidence" value="ECO:0007669"/>
    <property type="project" value="UniProtKB-SubCell"/>
</dbReference>
<dbReference type="AlphaFoldDB" id="A0A7X4RTF1"/>
<feature type="transmembrane region" description="Helical" evidence="5">
    <location>
        <begin position="55"/>
        <end position="78"/>
    </location>
</feature>
<feature type="domain" description="RDD" evidence="6">
    <location>
        <begin position="7"/>
        <end position="130"/>
    </location>
</feature>
<keyword evidence="3 5" id="KW-1133">Transmembrane helix</keyword>
<keyword evidence="8" id="KW-1185">Reference proteome</keyword>
<dbReference type="Pfam" id="PF06271">
    <property type="entry name" value="RDD"/>
    <property type="match status" value="1"/>
</dbReference>
<protein>
    <recommendedName>
        <fullName evidence="6">RDD domain-containing protein</fullName>
    </recommendedName>
</protein>
<keyword evidence="4 5" id="KW-0472">Membrane</keyword>
<organism evidence="7 8">
    <name type="scientific">Vibrio eleionomae</name>
    <dbReference type="NCBI Taxonomy" id="2653505"/>
    <lineage>
        <taxon>Bacteria</taxon>
        <taxon>Pseudomonadati</taxon>
        <taxon>Pseudomonadota</taxon>
        <taxon>Gammaproteobacteria</taxon>
        <taxon>Vibrionales</taxon>
        <taxon>Vibrionaceae</taxon>
        <taxon>Vibrio</taxon>
    </lineage>
</organism>
<evidence type="ECO:0000313" key="7">
    <source>
        <dbReference type="EMBL" id="MZI92185.1"/>
    </source>
</evidence>
<gene>
    <name evidence="7" type="ORF">F9817_03060</name>
</gene>
<evidence type="ECO:0000313" key="8">
    <source>
        <dbReference type="Proteomes" id="UP000462621"/>
    </source>
</evidence>
<dbReference type="EMBL" id="WEKT01000003">
    <property type="protein sequence ID" value="MZI92185.1"/>
    <property type="molecule type" value="Genomic_DNA"/>
</dbReference>
<dbReference type="RefSeq" id="WP_161153490.1">
    <property type="nucleotide sequence ID" value="NZ_WEKT01000003.1"/>
</dbReference>
<proteinExistence type="predicted"/>
<reference evidence="7 8" key="1">
    <citation type="submission" date="2019-10" db="EMBL/GenBank/DDBJ databases">
        <title>Vibrio sp. nov. isolated from a shrimp pond.</title>
        <authorList>
            <person name="Gomez-Gil B."/>
            <person name="Enciso-Ibarra J."/>
            <person name="Enciso-Ibarra K."/>
            <person name="Bolan-Mejia C."/>
        </authorList>
    </citation>
    <scope>NUCLEOTIDE SEQUENCE [LARGE SCALE GENOMIC DNA]</scope>
    <source>
        <strain evidence="7 8">CAIM 722</strain>
    </source>
</reference>
<evidence type="ECO:0000256" key="5">
    <source>
        <dbReference type="SAM" id="Phobius"/>
    </source>
</evidence>
<evidence type="ECO:0000256" key="1">
    <source>
        <dbReference type="ARBA" id="ARBA00004141"/>
    </source>
</evidence>
<keyword evidence="2 5" id="KW-0812">Transmembrane</keyword>